<dbReference type="SUPFAM" id="SSF53613">
    <property type="entry name" value="Ribokinase-like"/>
    <property type="match status" value="1"/>
</dbReference>
<accession>A0A6J4LTK4</accession>
<evidence type="ECO:0000313" key="5">
    <source>
        <dbReference type="EMBL" id="CAA9340494.1"/>
    </source>
</evidence>
<dbReference type="Pfam" id="PF00294">
    <property type="entry name" value="PfkB"/>
    <property type="match status" value="1"/>
</dbReference>
<dbReference type="Gene3D" id="3.40.1190.20">
    <property type="match status" value="1"/>
</dbReference>
<name>A0A6J4LTK4_9ACTN</name>
<organism evidence="5">
    <name type="scientific">uncultured Nocardioidaceae bacterium</name>
    <dbReference type="NCBI Taxonomy" id="253824"/>
    <lineage>
        <taxon>Bacteria</taxon>
        <taxon>Bacillati</taxon>
        <taxon>Actinomycetota</taxon>
        <taxon>Actinomycetes</taxon>
        <taxon>Propionibacteriales</taxon>
        <taxon>Nocardioidaceae</taxon>
        <taxon>environmental samples</taxon>
    </lineage>
</organism>
<keyword evidence="2" id="KW-0808">Transferase</keyword>
<evidence type="ECO:0000259" key="4">
    <source>
        <dbReference type="Pfam" id="PF00294"/>
    </source>
</evidence>
<gene>
    <name evidence="5" type="ORF">AVDCRST_MAG72-767</name>
</gene>
<proteinExistence type="inferred from homology"/>
<evidence type="ECO:0000256" key="3">
    <source>
        <dbReference type="ARBA" id="ARBA00022777"/>
    </source>
</evidence>
<dbReference type="PANTHER" id="PTHR43320:SF1">
    <property type="entry name" value="OS01G0105900 PROTEIN"/>
    <property type="match status" value="1"/>
</dbReference>
<dbReference type="InterPro" id="IPR011611">
    <property type="entry name" value="PfkB_dom"/>
</dbReference>
<reference evidence="5" key="1">
    <citation type="submission" date="2020-02" db="EMBL/GenBank/DDBJ databases">
        <authorList>
            <person name="Meier V. D."/>
        </authorList>
    </citation>
    <scope>NUCLEOTIDE SEQUENCE</scope>
    <source>
        <strain evidence="5">AVDCRST_MAG72</strain>
    </source>
</reference>
<dbReference type="InterPro" id="IPR029056">
    <property type="entry name" value="Ribokinase-like"/>
</dbReference>
<sequence>MLVCCVGDVMLDVVVDAHAGLVADDDTPAGIVLAAGGQAANVAAWVSALGGRARVFGPRSREGAGRLVAEHLAAAGVELHGPETSHPGVVMSLVTQGTRSLASDPGSLDWLSGISPGDWLDGADWVFVSGYALLRCPEPELLVEVAAAARAEGARVAVDLSSASMIRGYGAARFRRLWQSLEPAAIFANDEEWAATNAEDEEPAAGAWDPVGSGGTSVLVLKHGSGGASFVIDGVEDRHRASPGPVVDATGSGDALTAGYLLGGVEPAMAAAARCVAQVGAQPRVADRDPGKAP</sequence>
<evidence type="ECO:0000256" key="2">
    <source>
        <dbReference type="ARBA" id="ARBA00022679"/>
    </source>
</evidence>
<dbReference type="GO" id="GO:0016301">
    <property type="term" value="F:kinase activity"/>
    <property type="evidence" value="ECO:0007669"/>
    <property type="project" value="UniProtKB-KW"/>
</dbReference>
<keyword evidence="3" id="KW-0418">Kinase</keyword>
<dbReference type="InterPro" id="IPR052700">
    <property type="entry name" value="Carb_kinase_PfkB-like"/>
</dbReference>
<dbReference type="AlphaFoldDB" id="A0A6J4LTK4"/>
<comment type="similarity">
    <text evidence="1">Belongs to the carbohydrate kinase PfkB family.</text>
</comment>
<dbReference type="EMBL" id="CADCUJ010000035">
    <property type="protein sequence ID" value="CAA9340494.1"/>
    <property type="molecule type" value="Genomic_DNA"/>
</dbReference>
<dbReference type="PANTHER" id="PTHR43320">
    <property type="entry name" value="SUGAR KINASE"/>
    <property type="match status" value="1"/>
</dbReference>
<evidence type="ECO:0000256" key="1">
    <source>
        <dbReference type="ARBA" id="ARBA00010688"/>
    </source>
</evidence>
<protein>
    <recommendedName>
        <fullName evidence="4">Carbohydrate kinase PfkB domain-containing protein</fullName>
    </recommendedName>
</protein>
<feature type="domain" description="Carbohydrate kinase PfkB" evidence="4">
    <location>
        <begin position="2"/>
        <end position="266"/>
    </location>
</feature>